<dbReference type="Pfam" id="PF04972">
    <property type="entry name" value="BON"/>
    <property type="match status" value="1"/>
</dbReference>
<dbReference type="Gene3D" id="3.30.1340.30">
    <property type="match status" value="1"/>
</dbReference>
<dbReference type="Proteomes" id="UP001606305">
    <property type="component" value="Unassembled WGS sequence"/>
</dbReference>
<evidence type="ECO:0000313" key="3">
    <source>
        <dbReference type="EMBL" id="MFG6455535.1"/>
    </source>
</evidence>
<dbReference type="PROSITE" id="PS50914">
    <property type="entry name" value="BON"/>
    <property type="match status" value="1"/>
</dbReference>
<dbReference type="PANTHER" id="PTHR34606">
    <property type="entry name" value="BON DOMAIN-CONTAINING PROTEIN"/>
    <property type="match status" value="1"/>
</dbReference>
<feature type="domain" description="BON" evidence="2">
    <location>
        <begin position="34"/>
        <end position="102"/>
    </location>
</feature>
<dbReference type="PANTHER" id="PTHR34606:SF15">
    <property type="entry name" value="BON DOMAIN-CONTAINING PROTEIN"/>
    <property type="match status" value="1"/>
</dbReference>
<feature type="signal peptide" evidence="1">
    <location>
        <begin position="1"/>
        <end position="18"/>
    </location>
</feature>
<sequence>MKNILLASLITAGALVTAGCTLPAGPGGSGAPLADAALSTRVKARFAEDADVNAMGVQVTASQGTVQLAGFAATEAEKARAGQLARGVPDVKDVRNHIVVGAAAR</sequence>
<protein>
    <submittedName>
        <fullName evidence="3">BON domain-containing protein</fullName>
    </submittedName>
</protein>
<dbReference type="RefSeq" id="WP_394486194.1">
    <property type="nucleotide sequence ID" value="NZ_JBIGIA010000001.1"/>
</dbReference>
<keyword evidence="1" id="KW-0732">Signal</keyword>
<evidence type="ECO:0000256" key="1">
    <source>
        <dbReference type="SAM" id="SignalP"/>
    </source>
</evidence>
<dbReference type="InterPro" id="IPR051686">
    <property type="entry name" value="Lipoprotein_DolP"/>
</dbReference>
<feature type="chain" id="PRO_5046283636" evidence="1">
    <location>
        <begin position="19"/>
        <end position="105"/>
    </location>
</feature>
<reference evidence="3 4" key="1">
    <citation type="submission" date="2024-09" db="EMBL/GenBank/DDBJ databases">
        <title>Novel species of the genus Pelomonas and Roseateles isolated from streams.</title>
        <authorList>
            <person name="Lu H."/>
        </authorList>
    </citation>
    <scope>NUCLEOTIDE SEQUENCE [LARGE SCALE GENOMIC DNA]</scope>
    <source>
        <strain evidence="3 4">BYS96W</strain>
    </source>
</reference>
<comment type="caution">
    <text evidence="3">The sequence shown here is derived from an EMBL/GenBank/DDBJ whole genome shotgun (WGS) entry which is preliminary data.</text>
</comment>
<gene>
    <name evidence="3" type="ORF">ACG00X_01695</name>
</gene>
<dbReference type="EMBL" id="JBIGIA010000001">
    <property type="protein sequence ID" value="MFG6455535.1"/>
    <property type="molecule type" value="Genomic_DNA"/>
</dbReference>
<dbReference type="InterPro" id="IPR007055">
    <property type="entry name" value="BON_dom"/>
</dbReference>
<dbReference type="PROSITE" id="PS51257">
    <property type="entry name" value="PROKAR_LIPOPROTEIN"/>
    <property type="match status" value="1"/>
</dbReference>
<organism evidence="3 4">
    <name type="scientific">Pelomonas nitida</name>
    <dbReference type="NCBI Taxonomy" id="3299027"/>
    <lineage>
        <taxon>Bacteria</taxon>
        <taxon>Pseudomonadati</taxon>
        <taxon>Pseudomonadota</taxon>
        <taxon>Betaproteobacteria</taxon>
        <taxon>Burkholderiales</taxon>
        <taxon>Sphaerotilaceae</taxon>
        <taxon>Roseateles</taxon>
    </lineage>
</organism>
<evidence type="ECO:0000259" key="2">
    <source>
        <dbReference type="PROSITE" id="PS50914"/>
    </source>
</evidence>
<accession>A0ABW7G0V0</accession>
<keyword evidence="4" id="KW-1185">Reference proteome</keyword>
<proteinExistence type="predicted"/>
<name>A0ABW7G0V0_9BURK</name>
<evidence type="ECO:0000313" key="4">
    <source>
        <dbReference type="Proteomes" id="UP001606305"/>
    </source>
</evidence>